<evidence type="ECO:0000256" key="1">
    <source>
        <dbReference type="SAM" id="MobiDB-lite"/>
    </source>
</evidence>
<comment type="caution">
    <text evidence="2">The sequence shown here is derived from an EMBL/GenBank/DDBJ whole genome shotgun (WGS) entry which is preliminary data.</text>
</comment>
<reference evidence="2" key="1">
    <citation type="journal article" date="2021" name="Nat. Commun.">
        <title>Genetic determinants of endophytism in the Arabidopsis root mycobiome.</title>
        <authorList>
            <person name="Mesny F."/>
            <person name="Miyauchi S."/>
            <person name="Thiergart T."/>
            <person name="Pickel B."/>
            <person name="Atanasova L."/>
            <person name="Karlsson M."/>
            <person name="Huettel B."/>
            <person name="Barry K.W."/>
            <person name="Haridas S."/>
            <person name="Chen C."/>
            <person name="Bauer D."/>
            <person name="Andreopoulos W."/>
            <person name="Pangilinan J."/>
            <person name="LaButti K."/>
            <person name="Riley R."/>
            <person name="Lipzen A."/>
            <person name="Clum A."/>
            <person name="Drula E."/>
            <person name="Henrissat B."/>
            <person name="Kohler A."/>
            <person name="Grigoriev I.V."/>
            <person name="Martin F.M."/>
            <person name="Hacquard S."/>
        </authorList>
    </citation>
    <scope>NUCLEOTIDE SEQUENCE</scope>
    <source>
        <strain evidence="2">FSSC 5 MPI-SDFR-AT-0091</strain>
    </source>
</reference>
<keyword evidence="3" id="KW-1185">Reference proteome</keyword>
<feature type="region of interest" description="Disordered" evidence="1">
    <location>
        <begin position="74"/>
        <end position="95"/>
    </location>
</feature>
<protein>
    <submittedName>
        <fullName evidence="2">Uncharacterized protein</fullName>
    </submittedName>
</protein>
<name>A0A9P9H3I0_FUSSL</name>
<evidence type="ECO:0000313" key="2">
    <source>
        <dbReference type="EMBL" id="KAH7250495.1"/>
    </source>
</evidence>
<proteinExistence type="predicted"/>
<organism evidence="2 3">
    <name type="scientific">Fusarium solani</name>
    <name type="common">Filamentous fungus</name>
    <dbReference type="NCBI Taxonomy" id="169388"/>
    <lineage>
        <taxon>Eukaryota</taxon>
        <taxon>Fungi</taxon>
        <taxon>Dikarya</taxon>
        <taxon>Ascomycota</taxon>
        <taxon>Pezizomycotina</taxon>
        <taxon>Sordariomycetes</taxon>
        <taxon>Hypocreomycetidae</taxon>
        <taxon>Hypocreales</taxon>
        <taxon>Nectriaceae</taxon>
        <taxon>Fusarium</taxon>
        <taxon>Fusarium solani species complex</taxon>
    </lineage>
</organism>
<dbReference type="EMBL" id="JAGTJS010000012">
    <property type="protein sequence ID" value="KAH7250495.1"/>
    <property type="molecule type" value="Genomic_DNA"/>
</dbReference>
<feature type="compositionally biased region" description="Basic and acidic residues" evidence="1">
    <location>
        <begin position="85"/>
        <end position="94"/>
    </location>
</feature>
<accession>A0A9P9H3I0</accession>
<sequence>MQSCKSTELQGALHTLAHMDAQLSPNYRSKRPIRLPRCPAEMNRNGEGLRYPYCTSIFSGADYGADLNIRAATRHRLPGGNGQGHQRDLSDPRERHSKGLTLYDEADEPVCCISPATRWRRSPLETGDEPAPHLQYYCTLTEQGLHASPHSLLRQHLDPSMAPTSPAAGVIRAGCRCKIPAAHALARPAYLPGNWDWDWDVAGVSSRVLQGREPNINGDVLRRGGEDRHHDGCCSLRTGRFGSSRLFQSNVERWIV</sequence>
<dbReference type="Proteomes" id="UP000736672">
    <property type="component" value="Unassembled WGS sequence"/>
</dbReference>
<dbReference type="AlphaFoldDB" id="A0A9P9H3I0"/>
<gene>
    <name evidence="2" type="ORF">B0J15DRAFT_467371</name>
</gene>
<evidence type="ECO:0000313" key="3">
    <source>
        <dbReference type="Proteomes" id="UP000736672"/>
    </source>
</evidence>